<dbReference type="InterPro" id="IPR033122">
    <property type="entry name" value="LETM1-like_RBD"/>
</dbReference>
<reference evidence="3" key="1">
    <citation type="submission" date="2018-03" db="EMBL/GenBank/DDBJ databases">
        <authorList>
            <person name="Guldener U."/>
        </authorList>
    </citation>
    <scope>NUCLEOTIDE SEQUENCE</scope>
</reference>
<dbReference type="Proteomes" id="UP001187682">
    <property type="component" value="Unassembled WGS sequence"/>
</dbReference>
<evidence type="ECO:0000256" key="1">
    <source>
        <dbReference type="PROSITE-ProRule" id="PRU01094"/>
    </source>
</evidence>
<name>A0AAE8MSS6_9PEZI</name>
<dbReference type="GO" id="GO:0043022">
    <property type="term" value="F:ribosome binding"/>
    <property type="evidence" value="ECO:0007669"/>
    <property type="project" value="InterPro"/>
</dbReference>
<evidence type="ECO:0000259" key="2">
    <source>
        <dbReference type="PROSITE" id="PS51758"/>
    </source>
</evidence>
<dbReference type="PROSITE" id="PS51758">
    <property type="entry name" value="LETM1_RBD"/>
    <property type="match status" value="1"/>
</dbReference>
<organism evidence="3 4">
    <name type="scientific">Cephalotrichum gorgonifer</name>
    <dbReference type="NCBI Taxonomy" id="2041049"/>
    <lineage>
        <taxon>Eukaryota</taxon>
        <taxon>Fungi</taxon>
        <taxon>Dikarya</taxon>
        <taxon>Ascomycota</taxon>
        <taxon>Pezizomycotina</taxon>
        <taxon>Sordariomycetes</taxon>
        <taxon>Hypocreomycetidae</taxon>
        <taxon>Microascales</taxon>
        <taxon>Microascaceae</taxon>
        <taxon>Cephalotrichum</taxon>
    </lineage>
</organism>
<dbReference type="AlphaFoldDB" id="A0AAE8MSS6"/>
<evidence type="ECO:0000313" key="3">
    <source>
        <dbReference type="EMBL" id="SPN97751.1"/>
    </source>
</evidence>
<keyword evidence="4" id="KW-1185">Reference proteome</keyword>
<protein>
    <recommendedName>
        <fullName evidence="2">Letm1 RBD domain-containing protein</fullName>
    </recommendedName>
</protein>
<gene>
    <name evidence="3" type="ORF">DNG_01265</name>
</gene>
<keyword evidence="1" id="KW-0496">Mitochondrion</keyword>
<sequence length="350" mass="39458">MATTVCLRTLRGPALTRPTIVDFRPYIHLDKARQLSTELPTPTRPNESIEVVEDGLNPPISTLPPPLTLPTRQPEQNTFSHLFALGKAYLGFYKAGFKSVFANRKLLNAKLAQLPPAERPSIILKPHHVPATFSRADWILLWRTKHDVARLPIFGLTVLLFEELTPLIAYLAEGIMPYTCRLPSHSAKSRGKAVERRKLALQELKWKNPDGIPTASVAQSHILRSLNLISGLWDRVGLVPPGLWLLRGRTQMGFLEADDRLLRKAGKLKDLSEDELLLACAERGIDVDVTAELAAGKNFHHDRRRLLNRWLELTDGKDTTERRKRMAALLALKPEDWPATSDFPLPSWEI</sequence>
<evidence type="ECO:0000313" key="4">
    <source>
        <dbReference type="Proteomes" id="UP001187682"/>
    </source>
</evidence>
<feature type="domain" description="Letm1 RBD" evidence="2">
    <location>
        <begin position="147"/>
        <end position="350"/>
    </location>
</feature>
<proteinExistence type="predicted"/>
<dbReference type="EMBL" id="ONZQ02000001">
    <property type="protein sequence ID" value="SPN97751.1"/>
    <property type="molecule type" value="Genomic_DNA"/>
</dbReference>
<accession>A0AAE8MSS6</accession>
<comment type="caution">
    <text evidence="3">The sequence shown here is derived from an EMBL/GenBank/DDBJ whole genome shotgun (WGS) entry which is preliminary data.</text>
</comment>